<sequence length="144" mass="15727">MDIALGEGLIGVARYRRHHARSLDVVAFEDVGHEPNPETLDRAWTGPAGQHVCDVSDVQRSLVDPQICSIIAGRKLEMNRIGVTKYGGHESHSFRSDRSVGPDGYGISDCDFQLGGLPESDSVRRKSQVLVARVAIPAYLTTRS</sequence>
<reference evidence="1" key="1">
    <citation type="submission" date="2018-05" db="EMBL/GenBank/DDBJ databases">
        <authorList>
            <person name="Lanie J.A."/>
            <person name="Ng W.-L."/>
            <person name="Kazmierczak K.M."/>
            <person name="Andrzejewski T.M."/>
            <person name="Davidsen T.M."/>
            <person name="Wayne K.J."/>
            <person name="Tettelin H."/>
            <person name="Glass J.I."/>
            <person name="Rusch D."/>
            <person name="Podicherti R."/>
            <person name="Tsui H.-C.T."/>
            <person name="Winkler M.E."/>
        </authorList>
    </citation>
    <scope>NUCLEOTIDE SEQUENCE</scope>
</reference>
<proteinExistence type="predicted"/>
<organism evidence="1">
    <name type="scientific">marine metagenome</name>
    <dbReference type="NCBI Taxonomy" id="408172"/>
    <lineage>
        <taxon>unclassified sequences</taxon>
        <taxon>metagenomes</taxon>
        <taxon>ecological metagenomes</taxon>
    </lineage>
</organism>
<dbReference type="AlphaFoldDB" id="A0A382PDT0"/>
<name>A0A382PDT0_9ZZZZ</name>
<protein>
    <submittedName>
        <fullName evidence="1">Uncharacterized protein</fullName>
    </submittedName>
</protein>
<evidence type="ECO:0000313" key="1">
    <source>
        <dbReference type="EMBL" id="SVC70878.1"/>
    </source>
</evidence>
<gene>
    <name evidence="1" type="ORF">METZ01_LOCUS323732</name>
</gene>
<dbReference type="EMBL" id="UINC01106307">
    <property type="protein sequence ID" value="SVC70878.1"/>
    <property type="molecule type" value="Genomic_DNA"/>
</dbReference>
<accession>A0A382PDT0</accession>
<feature type="non-terminal residue" evidence="1">
    <location>
        <position position="144"/>
    </location>
</feature>